<keyword evidence="5" id="KW-1185">Reference proteome</keyword>
<dbReference type="EMBL" id="FN648376">
    <property type="protein sequence ID" value="CBN74407.1"/>
    <property type="molecule type" value="Genomic_DNA"/>
</dbReference>
<dbReference type="eggNOG" id="ENOG502QS8X">
    <property type="taxonomic scope" value="Eukaryota"/>
</dbReference>
<feature type="domain" description="Legume lectin" evidence="3">
    <location>
        <begin position="52"/>
        <end position="287"/>
    </location>
</feature>
<name>D8LHX6_ECTSI</name>
<evidence type="ECO:0000313" key="5">
    <source>
        <dbReference type="Proteomes" id="UP000002630"/>
    </source>
</evidence>
<sequence length="392" mass="41476">MTDVRTSELGEHSRITPVQAGFGNREAVQQSPDAGGSRCRVRSRLTPSLPSKAGAMWYSLPVPVTRGFETLFTFQITDHSRMCTEHTDPLFSRRLHSTCSVRGGDGLAFVVHRDPAEAEAVGGAGADMGYGGLRDSLAVELDHRYNPGADSGDLVYDHVGVHSGGPGGDNSALTSAELAPPVAWDLADGEHHLVKVKYFPRVATEYLNHFAATSKLVPFLKDNGEGRRLGTLVVWLDDGIASDEPLLAVPLNLSVLLDLPQDQAYVGFTAGTGRSWAKHDVLSWYWCHNDGGDGLLQRGGGGGGTNDDSEGESWDGCGETAGFSAFSYGQSSEYHSDSRLTQHEAQLLGGGYGGGGAGDEATTVVAASKGYWAGGEWVGGDRGQQVPPATEN</sequence>
<dbReference type="OrthoDB" id="409136at2759"/>
<dbReference type="STRING" id="2880.D8LHX6"/>
<dbReference type="PANTHER" id="PTHR12223">
    <property type="entry name" value="VESICULAR MANNOSE-BINDING LECTIN"/>
    <property type="match status" value="1"/>
</dbReference>
<evidence type="ECO:0000313" key="4">
    <source>
        <dbReference type="EMBL" id="CBN74407.1"/>
    </source>
</evidence>
<dbReference type="EMBL" id="FN649738">
    <property type="protein sequence ID" value="CBN74407.1"/>
    <property type="molecule type" value="Genomic_DNA"/>
</dbReference>
<dbReference type="PANTHER" id="PTHR12223:SF19">
    <property type="entry name" value="LEGUME LECTIN DOMAIN-CONTAINING PROTEIN"/>
    <property type="match status" value="1"/>
</dbReference>
<dbReference type="InterPro" id="IPR001220">
    <property type="entry name" value="Legume_lectin_dom"/>
</dbReference>
<dbReference type="GO" id="GO:0030246">
    <property type="term" value="F:carbohydrate binding"/>
    <property type="evidence" value="ECO:0007669"/>
    <property type="project" value="UniProtKB-KW"/>
</dbReference>
<feature type="compositionally biased region" description="Basic and acidic residues" evidence="2">
    <location>
        <begin position="1"/>
        <end position="14"/>
    </location>
</feature>
<proteinExistence type="predicted"/>
<dbReference type="Proteomes" id="UP000002630">
    <property type="component" value="Linkage Group LG13"/>
</dbReference>
<dbReference type="CDD" id="cd01951">
    <property type="entry name" value="lectin_L-type"/>
    <property type="match status" value="1"/>
</dbReference>
<evidence type="ECO:0000256" key="2">
    <source>
        <dbReference type="SAM" id="MobiDB-lite"/>
    </source>
</evidence>
<dbReference type="InterPro" id="IPR051136">
    <property type="entry name" value="Intracellular_Lectin-GPT"/>
</dbReference>
<organism evidence="4 5">
    <name type="scientific">Ectocarpus siliculosus</name>
    <name type="common">Brown alga</name>
    <name type="synonym">Conferva siliculosa</name>
    <dbReference type="NCBI Taxonomy" id="2880"/>
    <lineage>
        <taxon>Eukaryota</taxon>
        <taxon>Sar</taxon>
        <taxon>Stramenopiles</taxon>
        <taxon>Ochrophyta</taxon>
        <taxon>PX clade</taxon>
        <taxon>Phaeophyceae</taxon>
        <taxon>Ectocarpales</taxon>
        <taxon>Ectocarpaceae</taxon>
        <taxon>Ectocarpus</taxon>
    </lineage>
</organism>
<dbReference type="InterPro" id="IPR056573">
    <property type="entry name" value="Lectin_L-type_dom"/>
</dbReference>
<evidence type="ECO:0000259" key="3">
    <source>
        <dbReference type="Pfam" id="PF00139"/>
    </source>
</evidence>
<gene>
    <name evidence="4" type="ORF">Esi_0020_0121</name>
</gene>
<feature type="region of interest" description="Disordered" evidence="2">
    <location>
        <begin position="1"/>
        <end position="41"/>
    </location>
</feature>
<dbReference type="AlphaFoldDB" id="D8LHX6"/>
<protein>
    <recommendedName>
        <fullName evidence="3">Legume lectin domain-containing protein</fullName>
    </recommendedName>
</protein>
<dbReference type="Gene3D" id="2.60.120.200">
    <property type="match status" value="1"/>
</dbReference>
<keyword evidence="1" id="KW-0430">Lectin</keyword>
<dbReference type="InterPro" id="IPR013320">
    <property type="entry name" value="ConA-like_dom_sf"/>
</dbReference>
<accession>D8LHX6</accession>
<reference evidence="4 5" key="1">
    <citation type="journal article" date="2010" name="Nature">
        <title>The Ectocarpus genome and the independent evolution of multicellularity in brown algae.</title>
        <authorList>
            <person name="Cock J.M."/>
            <person name="Sterck L."/>
            <person name="Rouze P."/>
            <person name="Scornet D."/>
            <person name="Allen A.E."/>
            <person name="Amoutzias G."/>
            <person name="Anthouard V."/>
            <person name="Artiguenave F."/>
            <person name="Aury J.M."/>
            <person name="Badger J.H."/>
            <person name="Beszteri B."/>
            <person name="Billiau K."/>
            <person name="Bonnet E."/>
            <person name="Bothwell J.H."/>
            <person name="Bowler C."/>
            <person name="Boyen C."/>
            <person name="Brownlee C."/>
            <person name="Carrano C.J."/>
            <person name="Charrier B."/>
            <person name="Cho G.Y."/>
            <person name="Coelho S.M."/>
            <person name="Collen J."/>
            <person name="Corre E."/>
            <person name="Da Silva C."/>
            <person name="Delage L."/>
            <person name="Delaroque N."/>
            <person name="Dittami S.M."/>
            <person name="Doulbeau S."/>
            <person name="Elias M."/>
            <person name="Farnham G."/>
            <person name="Gachon C.M."/>
            <person name="Gschloessl B."/>
            <person name="Heesch S."/>
            <person name="Jabbari K."/>
            <person name="Jubin C."/>
            <person name="Kawai H."/>
            <person name="Kimura K."/>
            <person name="Kloareg B."/>
            <person name="Kupper F.C."/>
            <person name="Lang D."/>
            <person name="Le Bail A."/>
            <person name="Leblanc C."/>
            <person name="Lerouge P."/>
            <person name="Lohr M."/>
            <person name="Lopez P.J."/>
            <person name="Martens C."/>
            <person name="Maumus F."/>
            <person name="Michel G."/>
            <person name="Miranda-Saavedra D."/>
            <person name="Morales J."/>
            <person name="Moreau H."/>
            <person name="Motomura T."/>
            <person name="Nagasato C."/>
            <person name="Napoli C.A."/>
            <person name="Nelson D.R."/>
            <person name="Nyvall-Collen P."/>
            <person name="Peters A.F."/>
            <person name="Pommier C."/>
            <person name="Potin P."/>
            <person name="Poulain J."/>
            <person name="Quesneville H."/>
            <person name="Read B."/>
            <person name="Rensing S.A."/>
            <person name="Ritter A."/>
            <person name="Rousvoal S."/>
            <person name="Samanta M."/>
            <person name="Samson G."/>
            <person name="Schroeder D.C."/>
            <person name="Segurens B."/>
            <person name="Strittmatter M."/>
            <person name="Tonon T."/>
            <person name="Tregear J.W."/>
            <person name="Valentin K."/>
            <person name="von Dassow P."/>
            <person name="Yamagishi T."/>
            <person name="Van de Peer Y."/>
            <person name="Wincker P."/>
        </authorList>
    </citation>
    <scope>NUCLEOTIDE SEQUENCE [LARGE SCALE GENOMIC DNA]</scope>
    <source>
        <strain evidence="5">Ec32 / CCAP1310/4</strain>
    </source>
</reference>
<dbReference type="SUPFAM" id="SSF49899">
    <property type="entry name" value="Concanavalin A-like lectins/glucanases"/>
    <property type="match status" value="1"/>
</dbReference>
<evidence type="ECO:0000256" key="1">
    <source>
        <dbReference type="ARBA" id="ARBA00022734"/>
    </source>
</evidence>
<dbReference type="Pfam" id="PF00139">
    <property type="entry name" value="Lectin_legB"/>
    <property type="match status" value="1"/>
</dbReference>
<dbReference type="InParanoid" id="D8LHX6"/>